<reference evidence="1 2" key="1">
    <citation type="journal article" date="2021" name="Sci. Rep.">
        <title>The distribution of antibiotic resistance genes in chicken gut microbiota commensals.</title>
        <authorList>
            <person name="Juricova H."/>
            <person name="Matiasovicova J."/>
            <person name="Kubasova T."/>
            <person name="Cejkova D."/>
            <person name="Rychlik I."/>
        </authorList>
    </citation>
    <scope>NUCLEOTIDE SEQUENCE [LARGE SCALE GENOMIC DNA]</scope>
    <source>
        <strain evidence="1 2">An794</strain>
    </source>
</reference>
<accession>A0ABS2F2U1</accession>
<name>A0ABS2F2U1_9ACTN</name>
<proteinExistence type="predicted"/>
<evidence type="ECO:0000313" key="1">
    <source>
        <dbReference type="EMBL" id="MBM6775311.1"/>
    </source>
</evidence>
<evidence type="ECO:0008006" key="3">
    <source>
        <dbReference type="Google" id="ProtNLM"/>
    </source>
</evidence>
<dbReference type="EMBL" id="JACSNQ010000015">
    <property type="protein sequence ID" value="MBM6775311.1"/>
    <property type="molecule type" value="Genomic_DNA"/>
</dbReference>
<protein>
    <recommendedName>
        <fullName evidence="3">Phospholipase C/D domain-containing protein</fullName>
    </recommendedName>
</protein>
<comment type="caution">
    <text evidence="1">The sequence shown here is derived from an EMBL/GenBank/DDBJ whole genome shotgun (WGS) entry which is preliminary data.</text>
</comment>
<evidence type="ECO:0000313" key="2">
    <source>
        <dbReference type="Proteomes" id="UP000712527"/>
    </source>
</evidence>
<sequence length="322" mass="36292">MPAIITHDFFGRGLAEDARDLLGLRSTAERDAFLLGNQGPDPLFYLVVDPLMHKWSPLGDAMHDGSPAELLLAMREAAARLEGHERQVARAYVAGFACHWLLDSTMHPFVYFWQSGLTTAGVPGLDEEAASKVHAEVERDLDEMVLYTFTGKTVRQWRPHERVLIASRATLAAIDKLYFYVALWVFGRPIDPRTFSTAVHEFRLVQRVFDSPSGRKRAALGTVERLVTRSPFSLVNAMSHRARAEETSVFDNRDHRPWENPFTGAVDTMGFWDLFEGARSRALPALDELLLSEEFDLAAARELTHDLNFEGRPTEPGEKVAW</sequence>
<keyword evidence="2" id="KW-1185">Reference proteome</keyword>
<dbReference type="RefSeq" id="WP_204793651.1">
    <property type="nucleotide sequence ID" value="NZ_JACSNQ010000015.1"/>
</dbReference>
<gene>
    <name evidence="1" type="ORF">H9X80_07110</name>
</gene>
<dbReference type="Proteomes" id="UP000712527">
    <property type="component" value="Unassembled WGS sequence"/>
</dbReference>
<organism evidence="1 2">
    <name type="scientific">Olsenella profusa</name>
    <dbReference type="NCBI Taxonomy" id="138595"/>
    <lineage>
        <taxon>Bacteria</taxon>
        <taxon>Bacillati</taxon>
        <taxon>Actinomycetota</taxon>
        <taxon>Coriobacteriia</taxon>
        <taxon>Coriobacteriales</taxon>
        <taxon>Atopobiaceae</taxon>
        <taxon>Olsenella</taxon>
    </lineage>
</organism>